<evidence type="ECO:0000259" key="2">
    <source>
        <dbReference type="Pfam" id="PF13464"/>
    </source>
</evidence>
<name>A0ABW2R166_9NEIS</name>
<dbReference type="EMBL" id="JBHTBQ010000035">
    <property type="protein sequence ID" value="MFC7421508.1"/>
    <property type="molecule type" value="Genomic_DNA"/>
</dbReference>
<keyword evidence="1" id="KW-0812">Transmembrane</keyword>
<gene>
    <name evidence="3" type="ORF">ACFQNF_16720</name>
</gene>
<dbReference type="Proteomes" id="UP001596473">
    <property type="component" value="Unassembled WGS sequence"/>
</dbReference>
<keyword evidence="1" id="KW-0472">Membrane</keyword>
<dbReference type="Pfam" id="PF13464">
    <property type="entry name" value="RodZ_C"/>
    <property type="match status" value="1"/>
</dbReference>
<comment type="caution">
    <text evidence="3">The sequence shown here is derived from an EMBL/GenBank/DDBJ whole genome shotgun (WGS) entry which is preliminary data.</text>
</comment>
<accession>A0ABW2R166</accession>
<keyword evidence="4" id="KW-1185">Reference proteome</keyword>
<feature type="transmembrane region" description="Helical" evidence="1">
    <location>
        <begin position="119"/>
        <end position="140"/>
    </location>
</feature>
<sequence>MTEIIDSSSEPQNAVLSAGAALKARRIALGYTLDKVSAQLKLTPRQIDAIENERFDELPGNTFVRGFIRNYARFLDLPMAPLLAHLESCLPQERQQAALPRVNEDASVLLGTGGRTNSILLAFVVLVAFAAGVGGVVWYLQQPAQPELVASSTTALPPVVLEAASEAAVTENHASAVPAEVASVASVASVVAAKSVAASVPALKASEVAAALPSQGELSISVLQDSWVQVQDATGAKLVSELLKPGMAKSVAGVAPYRLKIGNAPQTKLVFRNQIVDLTTYTRGYVATFELK</sequence>
<dbReference type="InterPro" id="IPR025194">
    <property type="entry name" value="RodZ-like_C"/>
</dbReference>
<reference evidence="4" key="1">
    <citation type="journal article" date="2019" name="Int. J. Syst. Evol. Microbiol.">
        <title>The Global Catalogue of Microorganisms (GCM) 10K type strain sequencing project: providing services to taxonomists for standard genome sequencing and annotation.</title>
        <authorList>
            <consortium name="The Broad Institute Genomics Platform"/>
            <consortium name="The Broad Institute Genome Sequencing Center for Infectious Disease"/>
            <person name="Wu L."/>
            <person name="Ma J."/>
        </authorList>
    </citation>
    <scope>NUCLEOTIDE SEQUENCE [LARGE SCALE GENOMIC DNA]</scope>
    <source>
        <strain evidence="4">CCUG 62945</strain>
    </source>
</reference>
<evidence type="ECO:0000313" key="4">
    <source>
        <dbReference type="Proteomes" id="UP001596473"/>
    </source>
</evidence>
<dbReference type="PANTHER" id="PTHR34475:SF1">
    <property type="entry name" value="CYTOSKELETON PROTEIN RODZ"/>
    <property type="match status" value="1"/>
</dbReference>
<dbReference type="InterPro" id="IPR050400">
    <property type="entry name" value="Bact_Cytoskel_RodZ"/>
</dbReference>
<dbReference type="Gene3D" id="1.10.260.40">
    <property type="entry name" value="lambda repressor-like DNA-binding domains"/>
    <property type="match status" value="1"/>
</dbReference>
<evidence type="ECO:0000256" key="1">
    <source>
        <dbReference type="SAM" id="Phobius"/>
    </source>
</evidence>
<organism evidence="3 4">
    <name type="scientific">Iodobacter arcticus</name>
    <dbReference type="NCBI Taxonomy" id="590593"/>
    <lineage>
        <taxon>Bacteria</taxon>
        <taxon>Pseudomonadati</taxon>
        <taxon>Pseudomonadota</taxon>
        <taxon>Betaproteobacteria</taxon>
        <taxon>Neisseriales</taxon>
        <taxon>Chitinibacteraceae</taxon>
        <taxon>Iodobacter</taxon>
    </lineage>
</organism>
<keyword evidence="1" id="KW-1133">Transmembrane helix</keyword>
<dbReference type="Pfam" id="PF13413">
    <property type="entry name" value="HTH_25"/>
    <property type="match status" value="1"/>
</dbReference>
<dbReference type="InterPro" id="IPR010982">
    <property type="entry name" value="Lambda_DNA-bd_dom_sf"/>
</dbReference>
<protein>
    <submittedName>
        <fullName evidence="3">Helix-turn-helix domain-containing protein</fullName>
    </submittedName>
</protein>
<dbReference type="RefSeq" id="WP_380189058.1">
    <property type="nucleotide sequence ID" value="NZ_JBHTBQ010000035.1"/>
</dbReference>
<proteinExistence type="predicted"/>
<feature type="domain" description="Cytoskeleton protein RodZ-like C-terminal" evidence="2">
    <location>
        <begin position="220"/>
        <end position="290"/>
    </location>
</feature>
<dbReference type="PANTHER" id="PTHR34475">
    <property type="match status" value="1"/>
</dbReference>
<evidence type="ECO:0000313" key="3">
    <source>
        <dbReference type="EMBL" id="MFC7421508.1"/>
    </source>
</evidence>